<accession>Q3IJQ1</accession>
<gene>
    <name evidence="7" type="ordered locus">PSHAa2864</name>
</gene>
<feature type="binding site" evidence="3">
    <location>
        <position position="79"/>
    </location>
    <ligand>
        <name>Cu cation</name>
        <dbReference type="ChEBI" id="CHEBI:23378"/>
    </ligand>
</feature>
<dbReference type="STRING" id="326442.PSHAa2864"/>
<keyword evidence="4" id="KW-1015">Disulfide bond</keyword>
<dbReference type="Proteomes" id="UP000006843">
    <property type="component" value="Chromosome I"/>
</dbReference>
<evidence type="ECO:0000256" key="2">
    <source>
        <dbReference type="ARBA" id="ARBA00023008"/>
    </source>
</evidence>
<dbReference type="Pfam" id="PF02630">
    <property type="entry name" value="SCO1-SenC"/>
    <property type="match status" value="1"/>
</dbReference>
<reference evidence="7 8" key="1">
    <citation type="journal article" date="2005" name="Genome Res.">
        <title>Coping with cold: the genome of the versatile marine Antarctica bacterium Pseudoalteromonas haloplanktis TAC125.</title>
        <authorList>
            <person name="Medigue C."/>
            <person name="Krin E."/>
            <person name="Pascal G."/>
            <person name="Barbe V."/>
            <person name="Bernsel A."/>
            <person name="Bertin P."/>
            <person name="Cheung F."/>
            <person name="Cruveiller S."/>
            <person name="Damico S."/>
            <person name="Duilio A."/>
            <person name="Fang G."/>
            <person name="Feller G."/>
            <person name="Mangenot S."/>
            <person name="Marino G."/>
            <person name="Nilsson J."/>
            <person name="Parilli E."/>
            <person name="Rocha E."/>
            <person name="Rouy Z."/>
            <person name="Sekowska A."/>
            <person name="Tutino M.L."/>
            <person name="Vallenet D."/>
            <person name="von Heijne G."/>
            <person name="Danchin A."/>
        </authorList>
    </citation>
    <scope>NUCLEOTIDE SEQUENCE [LARGE SCALE GENOMIC DNA]</scope>
    <source>
        <strain evidence="8">TAC 125</strain>
    </source>
</reference>
<evidence type="ECO:0000256" key="3">
    <source>
        <dbReference type="PIRSR" id="PIRSR603782-1"/>
    </source>
</evidence>
<dbReference type="PROSITE" id="PS51257">
    <property type="entry name" value="PROKAR_LIPOPROTEIN"/>
    <property type="match status" value="1"/>
</dbReference>
<dbReference type="HOGENOM" id="CLU_050131_3_2_6"/>
<dbReference type="InterPro" id="IPR013766">
    <property type="entry name" value="Thioredoxin_domain"/>
</dbReference>
<feature type="binding site" evidence="3">
    <location>
        <position position="162"/>
    </location>
    <ligand>
        <name>Cu cation</name>
        <dbReference type="ChEBI" id="CHEBI:23378"/>
    </ligand>
</feature>
<feature type="chain" id="PRO_5004225771" evidence="5">
    <location>
        <begin position="25"/>
        <end position="209"/>
    </location>
</feature>
<organism evidence="7 8">
    <name type="scientific">Pseudoalteromonas translucida (strain TAC 125)</name>
    <dbReference type="NCBI Taxonomy" id="326442"/>
    <lineage>
        <taxon>Bacteria</taxon>
        <taxon>Pseudomonadati</taxon>
        <taxon>Pseudomonadota</taxon>
        <taxon>Gammaproteobacteria</taxon>
        <taxon>Alteromonadales</taxon>
        <taxon>Pseudoalteromonadaceae</taxon>
        <taxon>Pseudoalteromonas</taxon>
    </lineage>
</organism>
<dbReference type="InterPro" id="IPR003782">
    <property type="entry name" value="SCO1/SenC"/>
</dbReference>
<dbReference type="PANTHER" id="PTHR12151">
    <property type="entry name" value="ELECTRON TRANSPORT PROTIN SCO1/SENC FAMILY MEMBER"/>
    <property type="match status" value="1"/>
</dbReference>
<feature type="signal peptide" evidence="5">
    <location>
        <begin position="1"/>
        <end position="24"/>
    </location>
</feature>
<evidence type="ECO:0000256" key="5">
    <source>
        <dbReference type="SAM" id="SignalP"/>
    </source>
</evidence>
<dbReference type="InterPro" id="IPR036249">
    <property type="entry name" value="Thioredoxin-like_sf"/>
</dbReference>
<feature type="domain" description="Thioredoxin" evidence="6">
    <location>
        <begin position="37"/>
        <end position="205"/>
    </location>
</feature>
<evidence type="ECO:0000256" key="1">
    <source>
        <dbReference type="ARBA" id="ARBA00010996"/>
    </source>
</evidence>
<evidence type="ECO:0000256" key="4">
    <source>
        <dbReference type="PIRSR" id="PIRSR603782-2"/>
    </source>
</evidence>
<proteinExistence type="inferred from homology"/>
<feature type="binding site" evidence="3">
    <location>
        <position position="75"/>
    </location>
    <ligand>
        <name>Cu cation</name>
        <dbReference type="ChEBI" id="CHEBI:23378"/>
    </ligand>
</feature>
<name>Q3IJQ1_PSET1</name>
<dbReference type="AlphaFoldDB" id="Q3IJQ1"/>
<dbReference type="CDD" id="cd02968">
    <property type="entry name" value="SCO"/>
    <property type="match status" value="1"/>
</dbReference>
<dbReference type="PROSITE" id="PS51352">
    <property type="entry name" value="THIOREDOXIN_2"/>
    <property type="match status" value="1"/>
</dbReference>
<dbReference type="eggNOG" id="COG1999">
    <property type="taxonomic scope" value="Bacteria"/>
</dbReference>
<dbReference type="SUPFAM" id="SSF52833">
    <property type="entry name" value="Thioredoxin-like"/>
    <property type="match status" value="1"/>
</dbReference>
<evidence type="ECO:0000313" key="7">
    <source>
        <dbReference type="EMBL" id="CAI87900.1"/>
    </source>
</evidence>
<protein>
    <submittedName>
        <fullName evidence="7">SCO1/SenC family protein (Copper-binding protein)</fullName>
    </submittedName>
</protein>
<dbReference type="EMBL" id="CR954246">
    <property type="protein sequence ID" value="CAI87900.1"/>
    <property type="molecule type" value="Genomic_DNA"/>
</dbReference>
<evidence type="ECO:0000259" key="6">
    <source>
        <dbReference type="PROSITE" id="PS51352"/>
    </source>
</evidence>
<dbReference type="Gene3D" id="3.40.30.10">
    <property type="entry name" value="Glutaredoxin"/>
    <property type="match status" value="1"/>
</dbReference>
<keyword evidence="8" id="KW-1185">Reference proteome</keyword>
<dbReference type="PANTHER" id="PTHR12151:SF25">
    <property type="entry name" value="LINALOOL DEHYDRATASE_ISOMERASE DOMAIN-CONTAINING PROTEIN"/>
    <property type="match status" value="1"/>
</dbReference>
<keyword evidence="3" id="KW-0479">Metal-binding</keyword>
<sequence>MATFMKQLWLGLVIVLTLFLSACSDDNAPPDVNALVYENAKPLADFSLDDQHGELVTKQQLLGQWNLVFLGYTSCPDICPLTLAKLNAVYKNLRSDYPVQIWFVSVDPKRDTPAKRKDYIDYFNPDFLAVSGEHKQLFPMVRGLGLIYAISDSSESEYAVDHSASVAMVDGNGAVRAIFKPEFKQGSVPLINSKELTQEFKKIADYYKN</sequence>
<feature type="disulfide bond" description="Redox-active" evidence="4">
    <location>
        <begin position="75"/>
        <end position="79"/>
    </location>
</feature>
<dbReference type="GO" id="GO:0046872">
    <property type="term" value="F:metal ion binding"/>
    <property type="evidence" value="ECO:0007669"/>
    <property type="project" value="UniProtKB-KW"/>
</dbReference>
<dbReference type="KEGG" id="pha:PSHAa2864"/>
<keyword evidence="5" id="KW-0732">Signal</keyword>
<keyword evidence="2 3" id="KW-0186">Copper</keyword>
<evidence type="ECO:0000313" key="8">
    <source>
        <dbReference type="Proteomes" id="UP000006843"/>
    </source>
</evidence>
<comment type="similarity">
    <text evidence="1">Belongs to the SCO1/2 family.</text>
</comment>